<evidence type="ECO:0000259" key="6">
    <source>
        <dbReference type="Pfam" id="PF04130"/>
    </source>
</evidence>
<feature type="domain" description="Gamma tubulin complex component C-terminal" evidence="6">
    <location>
        <begin position="533"/>
        <end position="890"/>
    </location>
</feature>
<comment type="similarity">
    <text evidence="2">Belongs to the TUBGCP family.</text>
</comment>
<keyword evidence="5" id="KW-0206">Cytoskeleton</keyword>
<evidence type="ECO:0000313" key="9">
    <source>
        <dbReference type="Proteomes" id="UP000649617"/>
    </source>
</evidence>
<dbReference type="GO" id="GO:0031122">
    <property type="term" value="P:cytoplasmic microtubule organization"/>
    <property type="evidence" value="ECO:0007669"/>
    <property type="project" value="TreeGrafter"/>
</dbReference>
<evidence type="ECO:0000256" key="4">
    <source>
        <dbReference type="ARBA" id="ARBA00022701"/>
    </source>
</evidence>
<dbReference type="Proteomes" id="UP000649617">
    <property type="component" value="Unassembled WGS sequence"/>
</dbReference>
<dbReference type="Gene3D" id="1.20.120.1900">
    <property type="entry name" value="Gamma-tubulin complex, C-terminal domain"/>
    <property type="match status" value="1"/>
</dbReference>
<proteinExistence type="inferred from homology"/>
<evidence type="ECO:0000256" key="1">
    <source>
        <dbReference type="ARBA" id="ARBA00004245"/>
    </source>
</evidence>
<dbReference type="AlphaFoldDB" id="A0A812LM02"/>
<dbReference type="PANTHER" id="PTHR19302">
    <property type="entry name" value="GAMMA TUBULIN COMPLEX PROTEIN"/>
    <property type="match status" value="1"/>
</dbReference>
<dbReference type="InterPro" id="IPR007259">
    <property type="entry name" value="GCP"/>
</dbReference>
<dbReference type="InterPro" id="IPR040457">
    <property type="entry name" value="GCP_C"/>
</dbReference>
<dbReference type="GO" id="GO:0043015">
    <property type="term" value="F:gamma-tubulin binding"/>
    <property type="evidence" value="ECO:0007669"/>
    <property type="project" value="InterPro"/>
</dbReference>
<dbReference type="EMBL" id="CAJNIZ010005670">
    <property type="protein sequence ID" value="CAE7243631.1"/>
    <property type="molecule type" value="Genomic_DNA"/>
</dbReference>
<organism evidence="8 9">
    <name type="scientific">Symbiodinium pilosum</name>
    <name type="common">Dinoflagellate</name>
    <dbReference type="NCBI Taxonomy" id="2952"/>
    <lineage>
        <taxon>Eukaryota</taxon>
        <taxon>Sar</taxon>
        <taxon>Alveolata</taxon>
        <taxon>Dinophyceae</taxon>
        <taxon>Suessiales</taxon>
        <taxon>Symbiodiniaceae</taxon>
        <taxon>Symbiodinium</taxon>
    </lineage>
</organism>
<reference evidence="8" key="1">
    <citation type="submission" date="2021-02" db="EMBL/GenBank/DDBJ databases">
        <authorList>
            <person name="Dougan E. K."/>
            <person name="Rhodes N."/>
            <person name="Thang M."/>
            <person name="Chan C."/>
        </authorList>
    </citation>
    <scope>NUCLEOTIDE SEQUENCE</scope>
</reference>
<dbReference type="Pfam" id="PF04130">
    <property type="entry name" value="GCP_C_terminal"/>
    <property type="match status" value="1"/>
</dbReference>
<dbReference type="GO" id="GO:0005874">
    <property type="term" value="C:microtubule"/>
    <property type="evidence" value="ECO:0007669"/>
    <property type="project" value="UniProtKB-KW"/>
</dbReference>
<feature type="domain" description="Gamma tubulin complex component protein N-terminal" evidence="7">
    <location>
        <begin position="235"/>
        <end position="529"/>
    </location>
</feature>
<dbReference type="InterPro" id="IPR041470">
    <property type="entry name" value="GCP_N"/>
</dbReference>
<keyword evidence="3" id="KW-0963">Cytoplasm</keyword>
<dbReference type="GO" id="GO:0051321">
    <property type="term" value="P:meiotic cell cycle"/>
    <property type="evidence" value="ECO:0007669"/>
    <property type="project" value="TreeGrafter"/>
</dbReference>
<dbReference type="Pfam" id="PF17681">
    <property type="entry name" value="GCP_N_terminal"/>
    <property type="match status" value="1"/>
</dbReference>
<protein>
    <submittedName>
        <fullName evidence="8">Tubgcp3 protein</fullName>
    </submittedName>
</protein>
<dbReference type="GO" id="GO:0051011">
    <property type="term" value="F:microtubule minus-end binding"/>
    <property type="evidence" value="ECO:0007669"/>
    <property type="project" value="TreeGrafter"/>
</dbReference>
<keyword evidence="4" id="KW-0493">Microtubule</keyword>
<evidence type="ECO:0000256" key="5">
    <source>
        <dbReference type="ARBA" id="ARBA00023212"/>
    </source>
</evidence>
<dbReference type="PANTHER" id="PTHR19302:SF14">
    <property type="entry name" value="GAMMA-TUBULIN COMPLEX COMPONENT 3"/>
    <property type="match status" value="1"/>
</dbReference>
<dbReference type="InterPro" id="IPR042241">
    <property type="entry name" value="GCP_C_sf"/>
</dbReference>
<dbReference type="GO" id="GO:0051225">
    <property type="term" value="P:spindle assembly"/>
    <property type="evidence" value="ECO:0007669"/>
    <property type="project" value="TreeGrafter"/>
</dbReference>
<sequence>MQQLVRSLVRSELPSESDERLEELFLIVFRQLSCALRPQGAAEQAVVEELIVQHLQGLRRSDRGLDRHLRFQGLKNRLRHWLCAGRARCGIFSLLFLLRGDTFSGERSRFLRQCLAVQPAEQLAGGSQIHGLIDLQDPALAAHLSRWKDCTASERDSLDFGCDITSQGGAELAELAERAELAALAELRGLRGSQSTAGSPSLYGLLPGEGQVGWQLGLGAPRQLPEAKVGRAKLVRDLLFALQGVASDCFKLDSSFDVDPAVVLSRPAWAVSQRVLELATLHARLTRPGASKDGEEGLLQQALGEALRQQLQDYYEGLALLMSKPPSLRSLWARLLGPRARLGFLAALSEASRGIPGGALTSTVFAFAQTGDEMVQEIATAILSSVVKPLMTMIRVWMTEGELQDPFGEFFVATASVPLEELWTRMYFLELEMVPSFITLELARKILLTGKSVNFIRLCCPKHRGARGFPELPELDLEDLEALRTPGTPGPARSTRSASGLVSPALGLAERVEVAAQQTNEHLVKLLMEDYALRDHALALRRFLLLGQGDFVESLLDAAQEELNAEASSIQRHQLMGLLDMALRQSNAQFFSSEVLARLGVKLLSPSPGECGWDIFLLDYQVDAPINVVFTPAAMRKYDRAFAFLWKLRRASHALAASWNQHMALQRHLVSLAQFKPEMRQTLHRCTCLRNEMHHFVQNIQSYVFEVLDTSWAKLQAGWRACADLDEVISLHEGYLRSIEEGAFLAPGCEVVLDGITELLSFVVGGGEGGEGGEANTDVAGIPAFREKAAQGRARGFGDFCNLQNQACAASLEAAEAMMEAEAEAEAEVVSVFQALRSQPFARSLAECRAQLDCLASAFATKLQQLLTKLQQELPELSFLCCRLDFNGYYDTSLEA</sequence>
<evidence type="ECO:0000313" key="8">
    <source>
        <dbReference type="EMBL" id="CAE7243631.1"/>
    </source>
</evidence>
<dbReference type="GO" id="GO:0000930">
    <property type="term" value="C:gamma-tubulin complex"/>
    <property type="evidence" value="ECO:0007669"/>
    <property type="project" value="TreeGrafter"/>
</dbReference>
<dbReference type="GO" id="GO:0000922">
    <property type="term" value="C:spindle pole"/>
    <property type="evidence" value="ECO:0007669"/>
    <property type="project" value="InterPro"/>
</dbReference>
<accession>A0A812LM02</accession>
<dbReference type="OrthoDB" id="5860513at2759"/>
<evidence type="ECO:0000256" key="3">
    <source>
        <dbReference type="ARBA" id="ARBA00022490"/>
    </source>
</evidence>
<evidence type="ECO:0000259" key="7">
    <source>
        <dbReference type="Pfam" id="PF17681"/>
    </source>
</evidence>
<dbReference type="GO" id="GO:0000278">
    <property type="term" value="P:mitotic cell cycle"/>
    <property type="evidence" value="ECO:0007669"/>
    <property type="project" value="TreeGrafter"/>
</dbReference>
<gene>
    <name evidence="8" type="primary">Tubgcp3</name>
    <name evidence="8" type="ORF">SPIL2461_LOCUS4357</name>
</gene>
<comment type="caution">
    <text evidence="8">The sequence shown here is derived from an EMBL/GenBank/DDBJ whole genome shotgun (WGS) entry which is preliminary data.</text>
</comment>
<keyword evidence="9" id="KW-1185">Reference proteome</keyword>
<evidence type="ECO:0000256" key="2">
    <source>
        <dbReference type="ARBA" id="ARBA00010337"/>
    </source>
</evidence>
<dbReference type="GO" id="GO:0007020">
    <property type="term" value="P:microtubule nucleation"/>
    <property type="evidence" value="ECO:0007669"/>
    <property type="project" value="InterPro"/>
</dbReference>
<comment type="subcellular location">
    <subcellularLocation>
        <location evidence="1">Cytoplasm</location>
        <location evidence="1">Cytoskeleton</location>
    </subcellularLocation>
</comment>
<name>A0A812LM02_SYMPI</name>